<dbReference type="GO" id="GO:0016020">
    <property type="term" value="C:membrane"/>
    <property type="evidence" value="ECO:0007669"/>
    <property type="project" value="UniProtKB-SubCell"/>
</dbReference>
<comment type="subcellular location">
    <subcellularLocation>
        <location evidence="1">Membrane</location>
        <topology evidence="1">Multi-pass membrane protein</topology>
    </subcellularLocation>
</comment>
<dbReference type="AlphaFoldDB" id="A0A926KW39"/>
<evidence type="ECO:0000256" key="4">
    <source>
        <dbReference type="ARBA" id="ARBA00023136"/>
    </source>
</evidence>
<dbReference type="Proteomes" id="UP000650466">
    <property type="component" value="Unassembled WGS sequence"/>
</dbReference>
<keyword evidence="2 5" id="KW-0812">Transmembrane</keyword>
<organism evidence="6 7">
    <name type="scientific">Paenibacillus sedimenti</name>
    <dbReference type="NCBI Taxonomy" id="2770274"/>
    <lineage>
        <taxon>Bacteria</taxon>
        <taxon>Bacillati</taxon>
        <taxon>Bacillota</taxon>
        <taxon>Bacilli</taxon>
        <taxon>Bacillales</taxon>
        <taxon>Paenibacillaceae</taxon>
        <taxon>Paenibacillus</taxon>
    </lineage>
</organism>
<comment type="caution">
    <text evidence="6">The sequence shown here is derived from an EMBL/GenBank/DDBJ whole genome shotgun (WGS) entry which is preliminary data.</text>
</comment>
<dbReference type="EMBL" id="JACVVD010000014">
    <property type="protein sequence ID" value="MBD0383961.1"/>
    <property type="molecule type" value="Genomic_DNA"/>
</dbReference>
<feature type="transmembrane region" description="Helical" evidence="5">
    <location>
        <begin position="68"/>
        <end position="88"/>
    </location>
</feature>
<proteinExistence type="predicted"/>
<evidence type="ECO:0000256" key="1">
    <source>
        <dbReference type="ARBA" id="ARBA00004141"/>
    </source>
</evidence>
<sequence length="117" mass="12679">MHITSIVLQVILGLGFIMFGLMKFGAKQMVQEFQRYGYSKGFRIFTGLIELIGAAGMIVGIWNPQFAALAGILLAATMIGGIITHIRLKDPGKNLGAPFILLILSVVVAIMNLNFLV</sequence>
<protein>
    <submittedName>
        <fullName evidence="6">DoxX family protein</fullName>
    </submittedName>
</protein>
<keyword evidence="7" id="KW-1185">Reference proteome</keyword>
<keyword evidence="4 5" id="KW-0472">Membrane</keyword>
<dbReference type="RefSeq" id="WP_188177740.1">
    <property type="nucleotide sequence ID" value="NZ_JACVVD010000014.1"/>
</dbReference>
<evidence type="ECO:0000313" key="6">
    <source>
        <dbReference type="EMBL" id="MBD0383961.1"/>
    </source>
</evidence>
<evidence type="ECO:0000313" key="7">
    <source>
        <dbReference type="Proteomes" id="UP000650466"/>
    </source>
</evidence>
<feature type="transmembrane region" description="Helical" evidence="5">
    <location>
        <begin position="44"/>
        <end position="62"/>
    </location>
</feature>
<accession>A0A926KW39</accession>
<dbReference type="Pfam" id="PF13564">
    <property type="entry name" value="DoxX_2"/>
    <property type="match status" value="1"/>
</dbReference>
<name>A0A926KW39_9BACL</name>
<gene>
    <name evidence="6" type="ORF">ICC18_28300</name>
</gene>
<feature type="transmembrane region" description="Helical" evidence="5">
    <location>
        <begin position="95"/>
        <end position="116"/>
    </location>
</feature>
<reference evidence="6" key="1">
    <citation type="submission" date="2020-09" db="EMBL/GenBank/DDBJ databases">
        <title>Draft Genome Sequence of Paenibacillus sp. WST5.</title>
        <authorList>
            <person name="Bao Z."/>
        </authorList>
    </citation>
    <scope>NUCLEOTIDE SEQUENCE</scope>
    <source>
        <strain evidence="6">WST5</strain>
    </source>
</reference>
<evidence type="ECO:0000256" key="3">
    <source>
        <dbReference type="ARBA" id="ARBA00022989"/>
    </source>
</evidence>
<evidence type="ECO:0000256" key="2">
    <source>
        <dbReference type="ARBA" id="ARBA00022692"/>
    </source>
</evidence>
<evidence type="ECO:0000256" key="5">
    <source>
        <dbReference type="SAM" id="Phobius"/>
    </source>
</evidence>
<keyword evidence="3 5" id="KW-1133">Transmembrane helix</keyword>
<dbReference type="InterPro" id="IPR032808">
    <property type="entry name" value="DoxX"/>
</dbReference>
<feature type="transmembrane region" description="Helical" evidence="5">
    <location>
        <begin position="6"/>
        <end position="24"/>
    </location>
</feature>